<protein>
    <submittedName>
        <fullName evidence="1">DUF2080 family transposase-associated protein</fullName>
    </submittedName>
</protein>
<dbReference type="InterPro" id="IPR019205">
    <property type="entry name" value="DUF2080_transposon-encoded"/>
</dbReference>
<gene>
    <name evidence="1" type="ORF">P0O24_10815</name>
</gene>
<comment type="caution">
    <text evidence="1">The sequence shown here is derived from an EMBL/GenBank/DDBJ whole genome shotgun (WGS) entry which is preliminary data.</text>
</comment>
<sequence>MRVELDAYQVIEKEVKSSGNSGRVYVPKDWIGKRVKVLLLDPL</sequence>
<dbReference type="EMBL" id="JARFPL010000043">
    <property type="protein sequence ID" value="MDF0594071.1"/>
    <property type="molecule type" value="Genomic_DNA"/>
</dbReference>
<dbReference type="RefSeq" id="WP_316969781.1">
    <property type="nucleotide sequence ID" value="NZ_JARFPL010000043.1"/>
</dbReference>
<dbReference type="Pfam" id="PF09853">
    <property type="entry name" value="DUF2080"/>
    <property type="match status" value="1"/>
</dbReference>
<evidence type="ECO:0000313" key="2">
    <source>
        <dbReference type="Proteomes" id="UP001215956"/>
    </source>
</evidence>
<reference evidence="1 2" key="1">
    <citation type="submission" date="2023-03" db="EMBL/GenBank/DDBJ databases">
        <title>Whole genome sequencing of Methanotrichaceae archaeon M04Ac.</title>
        <authorList>
            <person name="Khomyakova M.A."/>
            <person name="Merkel A.Y."/>
            <person name="Slobodkin A.I."/>
        </authorList>
    </citation>
    <scope>NUCLEOTIDE SEQUENCE [LARGE SCALE GENOMIC DNA]</scope>
    <source>
        <strain evidence="1 2">M04Ac</strain>
    </source>
</reference>
<name>A0ABT5XHA5_9EURY</name>
<organism evidence="1 2">
    <name type="scientific">Candidatus Methanocrinis alkalitolerans</name>
    <dbReference type="NCBI Taxonomy" id="3033395"/>
    <lineage>
        <taxon>Archaea</taxon>
        <taxon>Methanobacteriati</taxon>
        <taxon>Methanobacteriota</taxon>
        <taxon>Stenosarchaea group</taxon>
        <taxon>Methanomicrobia</taxon>
        <taxon>Methanotrichales</taxon>
        <taxon>Methanotrichaceae</taxon>
        <taxon>Methanocrinis</taxon>
    </lineage>
</organism>
<keyword evidence="2" id="KW-1185">Reference proteome</keyword>
<proteinExistence type="predicted"/>
<dbReference type="NCBIfam" id="NF033496">
    <property type="entry name" value="DUF2080_fam_acc"/>
    <property type="match status" value="1"/>
</dbReference>
<dbReference type="Proteomes" id="UP001215956">
    <property type="component" value="Unassembled WGS sequence"/>
</dbReference>
<accession>A0ABT5XHA5</accession>
<evidence type="ECO:0000313" key="1">
    <source>
        <dbReference type="EMBL" id="MDF0594071.1"/>
    </source>
</evidence>